<organism evidence="1 2">
    <name type="scientific">Flavobacterium pygoscelis</name>
    <dbReference type="NCBI Taxonomy" id="2893176"/>
    <lineage>
        <taxon>Bacteria</taxon>
        <taxon>Pseudomonadati</taxon>
        <taxon>Bacteroidota</taxon>
        <taxon>Flavobacteriia</taxon>
        <taxon>Flavobacteriales</taxon>
        <taxon>Flavobacteriaceae</taxon>
        <taxon>Flavobacterium</taxon>
    </lineage>
</organism>
<name>A0A9X2BN11_9FLAO</name>
<protein>
    <submittedName>
        <fullName evidence="1">Carboxypeptidase-like regulatory domain-containing protein</fullName>
    </submittedName>
</protein>
<evidence type="ECO:0000313" key="1">
    <source>
        <dbReference type="EMBL" id="MCK8143438.1"/>
    </source>
</evidence>
<evidence type="ECO:0000313" key="2">
    <source>
        <dbReference type="Proteomes" id="UP001139260"/>
    </source>
</evidence>
<dbReference type="SUPFAM" id="SSF49464">
    <property type="entry name" value="Carboxypeptidase regulatory domain-like"/>
    <property type="match status" value="1"/>
</dbReference>
<dbReference type="EMBL" id="JALNUB010000035">
    <property type="protein sequence ID" value="MCK8143438.1"/>
    <property type="molecule type" value="Genomic_DNA"/>
</dbReference>
<sequence>MKKILILFIVATLSLNCSSDNEKQNLDINVSGRVTNESNVGVGNVTIYIQRGKIGNYTATVYEQYETVLTNSSGNYSYLVKNETFQYKICCGIPTGYSIVGQSCTDVNQSIVNNQTVPNNINFKLSQ</sequence>
<keyword evidence="2" id="KW-1185">Reference proteome</keyword>
<gene>
    <name evidence="1" type="ORF">MW871_16220</name>
</gene>
<dbReference type="GO" id="GO:0004180">
    <property type="term" value="F:carboxypeptidase activity"/>
    <property type="evidence" value="ECO:0007669"/>
    <property type="project" value="UniProtKB-KW"/>
</dbReference>
<comment type="caution">
    <text evidence="1">The sequence shown here is derived from an EMBL/GenBank/DDBJ whole genome shotgun (WGS) entry which is preliminary data.</text>
</comment>
<proteinExistence type="predicted"/>
<keyword evidence="1" id="KW-0121">Carboxypeptidase</keyword>
<reference evidence="1" key="1">
    <citation type="submission" date="2022-04" db="EMBL/GenBank/DDBJ databases">
        <title>Flavobacterium pygoscelis sp. nov. isolated from Chinstrap chick (Pygoscelis antarcticus).</title>
        <authorList>
            <person name="Irgang R."/>
            <person name="Poblete-Morales M."/>
            <person name="Avendano-Herrera R."/>
        </authorList>
    </citation>
    <scope>NUCLEOTIDE SEQUENCE</scope>
    <source>
        <strain evidence="1">I-SCBP12n</strain>
    </source>
</reference>
<dbReference type="RefSeq" id="WP_248429430.1">
    <property type="nucleotide sequence ID" value="NZ_JALNUB010000035.1"/>
</dbReference>
<keyword evidence="1" id="KW-0378">Hydrolase</keyword>
<accession>A0A9X2BN11</accession>
<dbReference type="AlphaFoldDB" id="A0A9X2BN11"/>
<dbReference type="Proteomes" id="UP001139260">
    <property type="component" value="Unassembled WGS sequence"/>
</dbReference>
<keyword evidence="1" id="KW-0645">Protease</keyword>
<dbReference type="InterPro" id="IPR008969">
    <property type="entry name" value="CarboxyPept-like_regulatory"/>
</dbReference>